<dbReference type="PANTHER" id="PTHR21240:SF28">
    <property type="entry name" value="ISO-OROTATE DECARBOXYLASE (EUROFUNG)"/>
    <property type="match status" value="1"/>
</dbReference>
<evidence type="ECO:0000259" key="2">
    <source>
        <dbReference type="Pfam" id="PF04909"/>
    </source>
</evidence>
<dbReference type="InterPro" id="IPR032465">
    <property type="entry name" value="ACMSD"/>
</dbReference>
<keyword evidence="1" id="KW-0456">Lyase</keyword>
<protein>
    <submittedName>
        <fullName evidence="3">Amidohydrolase</fullName>
    </submittedName>
</protein>
<dbReference type="InterPro" id="IPR006680">
    <property type="entry name" value="Amidohydro-rel"/>
</dbReference>
<dbReference type="GO" id="GO:0016831">
    <property type="term" value="F:carboxy-lyase activity"/>
    <property type="evidence" value="ECO:0007669"/>
    <property type="project" value="InterPro"/>
</dbReference>
<dbReference type="RefSeq" id="WP_067873687.1">
    <property type="nucleotide sequence ID" value="NZ_JAAXOP010000005.1"/>
</dbReference>
<dbReference type="Proteomes" id="UP000565711">
    <property type="component" value="Unassembled WGS sequence"/>
</dbReference>
<dbReference type="GO" id="GO:0005737">
    <property type="term" value="C:cytoplasm"/>
    <property type="evidence" value="ECO:0007669"/>
    <property type="project" value="TreeGrafter"/>
</dbReference>
<keyword evidence="3" id="KW-0378">Hydrolase</keyword>
<dbReference type="EMBL" id="JAAXOP010000005">
    <property type="protein sequence ID" value="NKY50970.1"/>
    <property type="molecule type" value="Genomic_DNA"/>
</dbReference>
<evidence type="ECO:0000313" key="3">
    <source>
        <dbReference type="EMBL" id="NKY50970.1"/>
    </source>
</evidence>
<comment type="caution">
    <text evidence="3">The sequence shown here is derived from an EMBL/GenBank/DDBJ whole genome shotgun (WGS) entry which is preliminary data.</text>
</comment>
<reference evidence="3 4" key="1">
    <citation type="submission" date="2020-04" db="EMBL/GenBank/DDBJ databases">
        <title>MicrobeNet Type strains.</title>
        <authorList>
            <person name="Nicholson A.C."/>
        </authorList>
    </citation>
    <scope>NUCLEOTIDE SEQUENCE [LARGE SCALE GENOMIC DNA]</scope>
    <source>
        <strain evidence="3 4">JCM 12354</strain>
    </source>
</reference>
<dbReference type="AlphaFoldDB" id="A0A846XYU8"/>
<dbReference type="GO" id="GO:0016787">
    <property type="term" value="F:hydrolase activity"/>
    <property type="evidence" value="ECO:0007669"/>
    <property type="project" value="UniProtKB-KW"/>
</dbReference>
<feature type="domain" description="Amidohydrolase-related" evidence="2">
    <location>
        <begin position="8"/>
        <end position="319"/>
    </location>
</feature>
<dbReference type="SUPFAM" id="SSF51556">
    <property type="entry name" value="Metallo-dependent hydrolases"/>
    <property type="match status" value="1"/>
</dbReference>
<sequence length="328" mass="36209">MGNDTPVVDSHAHIYPARYLDKLEEIGVSPDSTAIARNMRASNEPDEMSARIEMMDTAGVDVQVLSATPQVPLVADAAGAAEATRMVNDIYRQVLEDHPGRFLAYGAVPLNHPDQALEEIRYCLDELGFVGIAINTLLDDPRSAITDDRYRPVFDELNRRGSILYVHPTGAGAHSPAISEHGLAWVNGAPVEDAIATLQLLQADYPARYPDLRFHIAHLGGDLPFLSQRIEDNYEDWDAFPHSPADTLRHMWFDAANFSGGSLRLSTEVFDPDKILAGSDYPYFQDDKYTRAITYIRDAGLPADMTQRILSGNAKSLYGSALRGRPAR</sequence>
<keyword evidence="4" id="KW-1185">Reference proteome</keyword>
<accession>A0A846XYU8</accession>
<name>A0A846XYU8_9NOCA</name>
<dbReference type="InterPro" id="IPR032466">
    <property type="entry name" value="Metal_Hydrolase"/>
</dbReference>
<proteinExistence type="predicted"/>
<organism evidence="3 4">
    <name type="scientific">Nocardia vermiculata</name>
    <dbReference type="NCBI Taxonomy" id="257274"/>
    <lineage>
        <taxon>Bacteria</taxon>
        <taxon>Bacillati</taxon>
        <taxon>Actinomycetota</taxon>
        <taxon>Actinomycetes</taxon>
        <taxon>Mycobacteriales</taxon>
        <taxon>Nocardiaceae</taxon>
        <taxon>Nocardia</taxon>
    </lineage>
</organism>
<evidence type="ECO:0000256" key="1">
    <source>
        <dbReference type="ARBA" id="ARBA00023239"/>
    </source>
</evidence>
<dbReference type="Gene3D" id="3.20.20.140">
    <property type="entry name" value="Metal-dependent hydrolases"/>
    <property type="match status" value="1"/>
</dbReference>
<dbReference type="Pfam" id="PF04909">
    <property type="entry name" value="Amidohydro_2"/>
    <property type="match status" value="1"/>
</dbReference>
<gene>
    <name evidence="3" type="ORF">HGA08_12170</name>
</gene>
<dbReference type="PANTHER" id="PTHR21240">
    <property type="entry name" value="2-AMINO-3-CARBOXYLMUCONATE-6-SEMIALDEHYDE DECARBOXYLASE"/>
    <property type="match status" value="1"/>
</dbReference>
<evidence type="ECO:0000313" key="4">
    <source>
        <dbReference type="Proteomes" id="UP000565711"/>
    </source>
</evidence>
<dbReference type="GO" id="GO:0019748">
    <property type="term" value="P:secondary metabolic process"/>
    <property type="evidence" value="ECO:0007669"/>
    <property type="project" value="TreeGrafter"/>
</dbReference>